<keyword evidence="1" id="KW-1133">Transmembrane helix</keyword>
<sequence length="266" mass="30709">MAPLDIIKSSFGLIRQNALSIAVLCLPVLLVEMLLRQLIRSQLGDDTAWAWSALINTGFIPLYAAFVILTLEARSRDEQLGKAELLSIALRRWPYLAALSALNELLYILGDLPFMGEHEWRQLMFNTFDYLPTQFWQTVRYLPYPFAIWLMIRLTLCHCLVLLRGRNCVAAIRESFLMMKGEFWRVVGCILWVFIPYLLATYFIMLQWPGLYVSLLHEDILAPQHGAAPSMIMLWSESFVLKILVVVVSFRLFTLIAGTQTRMPYR</sequence>
<feature type="transmembrane region" description="Helical" evidence="1">
    <location>
        <begin position="183"/>
        <end position="205"/>
    </location>
</feature>
<feature type="transmembrane region" description="Helical" evidence="1">
    <location>
        <begin position="92"/>
        <end position="110"/>
    </location>
</feature>
<dbReference type="Proteomes" id="UP001063228">
    <property type="component" value="Chromosome"/>
</dbReference>
<keyword evidence="1" id="KW-0472">Membrane</keyword>
<dbReference type="EMBL" id="CP081201">
    <property type="protein sequence ID" value="UXZ93719.1"/>
    <property type="molecule type" value="Genomic_DNA"/>
</dbReference>
<evidence type="ECO:0000313" key="3">
    <source>
        <dbReference type="Proteomes" id="UP001063228"/>
    </source>
</evidence>
<evidence type="ECO:0000256" key="1">
    <source>
        <dbReference type="SAM" id="Phobius"/>
    </source>
</evidence>
<feature type="transmembrane region" description="Helical" evidence="1">
    <location>
        <begin position="239"/>
        <end position="258"/>
    </location>
</feature>
<organism evidence="2 3">
    <name type="scientific">Pseudomonas phytophila</name>
    <dbReference type="NCBI Taxonomy" id="2867264"/>
    <lineage>
        <taxon>Bacteria</taxon>
        <taxon>Pseudomonadati</taxon>
        <taxon>Pseudomonadota</taxon>
        <taxon>Gammaproteobacteria</taxon>
        <taxon>Pseudomonadales</taxon>
        <taxon>Pseudomonadaceae</taxon>
        <taxon>Pseudomonas</taxon>
    </lineage>
</organism>
<keyword evidence="3" id="KW-1185">Reference proteome</keyword>
<gene>
    <name evidence="2" type="ORF">K3169_15085</name>
</gene>
<accession>A0ABY6F767</accession>
<protein>
    <submittedName>
        <fullName evidence="2">Uncharacterized protein</fullName>
    </submittedName>
</protein>
<feature type="transmembrane region" description="Helical" evidence="1">
    <location>
        <begin position="18"/>
        <end position="36"/>
    </location>
</feature>
<feature type="transmembrane region" description="Helical" evidence="1">
    <location>
        <begin position="141"/>
        <end position="163"/>
    </location>
</feature>
<dbReference type="RefSeq" id="WP_263267054.1">
    <property type="nucleotide sequence ID" value="NZ_CP081201.1"/>
</dbReference>
<keyword evidence="1" id="KW-0812">Transmembrane</keyword>
<evidence type="ECO:0000313" key="2">
    <source>
        <dbReference type="EMBL" id="UXZ93719.1"/>
    </source>
</evidence>
<name>A0ABY6F767_9PSED</name>
<feature type="transmembrane region" description="Helical" evidence="1">
    <location>
        <begin position="48"/>
        <end position="71"/>
    </location>
</feature>
<reference evidence="2" key="1">
    <citation type="submission" date="2021-08" db="EMBL/GenBank/DDBJ databases">
        <title>Complete genome sequence of Pseudomonas phytophila.</title>
        <authorList>
            <person name="Weir B.S."/>
            <person name="Templeton M.D."/>
            <person name="Arshed S."/>
            <person name="Andersen M.T."/>
            <person name="Jayaraman J."/>
        </authorList>
    </citation>
    <scope>NUCLEOTIDE SEQUENCE</scope>
    <source>
        <strain evidence="2">ICMP 23753</strain>
    </source>
</reference>
<proteinExistence type="predicted"/>